<gene>
    <name evidence="1" type="ORF">TBK1r_44950</name>
</gene>
<proteinExistence type="predicted"/>
<sequence length="137" mass="15401">MKSIEASVSELIQRSRRTSESHDRDTKLILDYYGFLSDTLATQEQLGNQYSAGTRQNVNQIIDKTFRTHVAAKRITGIVGASELIAAKQISTWSDIRHALTRTELISDSYHPASLMRLLNELGYCEDFELLTPIAAL</sequence>
<name>A0ABX5XUL7_9BACT</name>
<reference evidence="1 2" key="1">
    <citation type="submission" date="2019-02" db="EMBL/GenBank/DDBJ databases">
        <title>Deep-cultivation of Planctomycetes and their phenomic and genomic characterization uncovers novel biology.</title>
        <authorList>
            <person name="Wiegand S."/>
            <person name="Jogler M."/>
            <person name="Boedeker C."/>
            <person name="Pinto D."/>
            <person name="Vollmers J."/>
            <person name="Rivas-Marin E."/>
            <person name="Kohn T."/>
            <person name="Peeters S.H."/>
            <person name="Heuer A."/>
            <person name="Rast P."/>
            <person name="Oberbeckmann S."/>
            <person name="Bunk B."/>
            <person name="Jeske O."/>
            <person name="Meyerdierks A."/>
            <person name="Storesund J.E."/>
            <person name="Kallscheuer N."/>
            <person name="Luecker S."/>
            <person name="Lage O.M."/>
            <person name="Pohl T."/>
            <person name="Merkel B.J."/>
            <person name="Hornburger P."/>
            <person name="Mueller R.-W."/>
            <person name="Bruemmer F."/>
            <person name="Labrenz M."/>
            <person name="Spormann A.M."/>
            <person name="Op den Camp H."/>
            <person name="Overmann J."/>
            <person name="Amann R."/>
            <person name="Jetten M.S.M."/>
            <person name="Mascher T."/>
            <person name="Medema M.H."/>
            <person name="Devos D.P."/>
            <person name="Kaster A.-K."/>
            <person name="Ovreas L."/>
            <person name="Rohde M."/>
            <person name="Galperin M.Y."/>
            <person name="Jogler C."/>
        </authorList>
    </citation>
    <scope>NUCLEOTIDE SEQUENCE [LARGE SCALE GENOMIC DNA]</scope>
    <source>
        <strain evidence="1 2">TBK1r</strain>
    </source>
</reference>
<dbReference type="RefSeq" id="WP_145215179.1">
    <property type="nucleotide sequence ID" value="NZ_CP036432.1"/>
</dbReference>
<evidence type="ECO:0000313" key="1">
    <source>
        <dbReference type="EMBL" id="QDV85481.1"/>
    </source>
</evidence>
<dbReference type="EMBL" id="CP036432">
    <property type="protein sequence ID" value="QDV85481.1"/>
    <property type="molecule type" value="Genomic_DNA"/>
</dbReference>
<dbReference type="Proteomes" id="UP000318081">
    <property type="component" value="Chromosome"/>
</dbReference>
<accession>A0ABX5XUL7</accession>
<protein>
    <submittedName>
        <fullName evidence="1">Uncharacterized protein</fullName>
    </submittedName>
</protein>
<keyword evidence="2" id="KW-1185">Reference proteome</keyword>
<evidence type="ECO:0000313" key="2">
    <source>
        <dbReference type="Proteomes" id="UP000318081"/>
    </source>
</evidence>
<organism evidence="1 2">
    <name type="scientific">Stieleria magnilauensis</name>
    <dbReference type="NCBI Taxonomy" id="2527963"/>
    <lineage>
        <taxon>Bacteria</taxon>
        <taxon>Pseudomonadati</taxon>
        <taxon>Planctomycetota</taxon>
        <taxon>Planctomycetia</taxon>
        <taxon>Pirellulales</taxon>
        <taxon>Pirellulaceae</taxon>
        <taxon>Stieleria</taxon>
    </lineage>
</organism>